<keyword evidence="13 14" id="KW-0472">Membrane</keyword>
<dbReference type="InterPro" id="IPR000014">
    <property type="entry name" value="PAS"/>
</dbReference>
<dbReference type="InterPro" id="IPR005467">
    <property type="entry name" value="His_kinase_dom"/>
</dbReference>
<feature type="transmembrane region" description="Helical" evidence="14">
    <location>
        <begin position="182"/>
        <end position="201"/>
    </location>
</feature>
<name>A0ABV7M9A9_9GAMM</name>
<sequence>MKPFRLRLSRLIFLLVAVMVVLSLGLALWLFNAQLRDTLEQAQASRVINLAQTVASKASVHSVLHGEVSQTAAPPSTSSPLQVEIDTLRERLGVDFIVVMNPQAIRLTHPDPERIGRHFRGDDEGPALHGESYVSRSVGTLGTSIRGFAPVRADDGEVIGAVAVGVTLASLGPLLAENRRDVILGVALLMIIGALGASWLARYIKQVLLGLEPYQITRLVEERQAMLASIHEGILAVDRETRITLVNPAARRMLASAGLGPPIMGMHVSEYLPQSGLPEVLDSGRERLDHELNLNGRVVLANRLPILHQDTVIGAIATFRDKSEVNALAEQLTGVSRYAEALRAATHEFKNKLHVMLGLAQMGDLVALRSYLRDLANHHVAPSTALIKGIDDPVLAGFLLGKQSEARERDVTLHVEIGSPVPVPREPAQVHILVTVLGNLLENAFDAVENLAERHVTLTLEYDEALLSLHVQDTGPGINDSVRERLFELGVSTKGKRRGLGLAAVKSQVDALSGSLAVYSEAGRGTLFEVELPYPPTE</sequence>
<evidence type="ECO:0000256" key="5">
    <source>
        <dbReference type="ARBA" id="ARBA00022553"/>
    </source>
</evidence>
<keyword evidence="6 16" id="KW-0808">Transferase</keyword>
<dbReference type="GO" id="GO:0004673">
    <property type="term" value="F:protein histidine kinase activity"/>
    <property type="evidence" value="ECO:0007669"/>
    <property type="project" value="UniProtKB-EC"/>
</dbReference>
<dbReference type="SMART" id="SM00091">
    <property type="entry name" value="PAS"/>
    <property type="match status" value="1"/>
</dbReference>
<dbReference type="Pfam" id="PF00989">
    <property type="entry name" value="PAS"/>
    <property type="match status" value="1"/>
</dbReference>
<protein>
    <recommendedName>
        <fullName evidence="3">histidine kinase</fullName>
        <ecNumber evidence="3">2.7.13.3</ecNumber>
    </recommendedName>
</protein>
<dbReference type="PROSITE" id="PS50109">
    <property type="entry name" value="HIS_KIN"/>
    <property type="match status" value="1"/>
</dbReference>
<dbReference type="Pfam" id="PF17203">
    <property type="entry name" value="sCache_3_2"/>
    <property type="match status" value="1"/>
</dbReference>
<dbReference type="InterPro" id="IPR033463">
    <property type="entry name" value="sCache_3"/>
</dbReference>
<keyword evidence="9 16" id="KW-0418">Kinase</keyword>
<evidence type="ECO:0000256" key="14">
    <source>
        <dbReference type="SAM" id="Phobius"/>
    </source>
</evidence>
<keyword evidence="11 14" id="KW-1133">Transmembrane helix</keyword>
<evidence type="ECO:0000256" key="7">
    <source>
        <dbReference type="ARBA" id="ARBA00022692"/>
    </source>
</evidence>
<dbReference type="CDD" id="cd00130">
    <property type="entry name" value="PAS"/>
    <property type="match status" value="1"/>
</dbReference>
<evidence type="ECO:0000256" key="12">
    <source>
        <dbReference type="ARBA" id="ARBA00023012"/>
    </source>
</evidence>
<dbReference type="Gene3D" id="3.30.450.20">
    <property type="entry name" value="PAS domain"/>
    <property type="match status" value="2"/>
</dbReference>
<comment type="caution">
    <text evidence="16">The sequence shown here is derived from an EMBL/GenBank/DDBJ whole genome shotgun (WGS) entry which is preliminary data.</text>
</comment>
<keyword evidence="17" id="KW-1185">Reference proteome</keyword>
<evidence type="ECO:0000256" key="3">
    <source>
        <dbReference type="ARBA" id="ARBA00012438"/>
    </source>
</evidence>
<dbReference type="Gene3D" id="1.10.287.130">
    <property type="match status" value="1"/>
</dbReference>
<dbReference type="InterPro" id="IPR036890">
    <property type="entry name" value="HATPase_C_sf"/>
</dbReference>
<keyword evidence="7 14" id="KW-0812">Transmembrane</keyword>
<evidence type="ECO:0000256" key="8">
    <source>
        <dbReference type="ARBA" id="ARBA00022741"/>
    </source>
</evidence>
<keyword evidence="12" id="KW-0902">Two-component regulatory system</keyword>
<evidence type="ECO:0000256" key="10">
    <source>
        <dbReference type="ARBA" id="ARBA00022840"/>
    </source>
</evidence>
<dbReference type="NCBIfam" id="NF008298">
    <property type="entry name" value="PRK11086.1"/>
    <property type="match status" value="1"/>
</dbReference>
<dbReference type="SUPFAM" id="SSF103190">
    <property type="entry name" value="Sensory domain-like"/>
    <property type="match status" value="1"/>
</dbReference>
<keyword evidence="10" id="KW-0067">ATP-binding</keyword>
<evidence type="ECO:0000259" key="15">
    <source>
        <dbReference type="PROSITE" id="PS50109"/>
    </source>
</evidence>
<dbReference type="SUPFAM" id="SSF55874">
    <property type="entry name" value="ATPase domain of HSP90 chaperone/DNA topoisomerase II/histidine kinase"/>
    <property type="match status" value="1"/>
</dbReference>
<evidence type="ECO:0000256" key="2">
    <source>
        <dbReference type="ARBA" id="ARBA00004651"/>
    </source>
</evidence>
<dbReference type="InterPro" id="IPR035965">
    <property type="entry name" value="PAS-like_dom_sf"/>
</dbReference>
<accession>A0ABV7M9A9</accession>
<feature type="transmembrane region" description="Helical" evidence="14">
    <location>
        <begin position="12"/>
        <end position="31"/>
    </location>
</feature>
<evidence type="ECO:0000256" key="1">
    <source>
        <dbReference type="ARBA" id="ARBA00000085"/>
    </source>
</evidence>
<reference evidence="17" key="1">
    <citation type="journal article" date="2019" name="Int. J. Syst. Evol. Microbiol.">
        <title>The Global Catalogue of Microorganisms (GCM) 10K type strain sequencing project: providing services to taxonomists for standard genome sequencing and annotation.</title>
        <authorList>
            <consortium name="The Broad Institute Genomics Platform"/>
            <consortium name="The Broad Institute Genome Sequencing Center for Infectious Disease"/>
            <person name="Wu L."/>
            <person name="Ma J."/>
        </authorList>
    </citation>
    <scope>NUCLEOTIDE SEQUENCE [LARGE SCALE GENOMIC DNA]</scope>
    <source>
        <strain evidence="17">KCTC 12847</strain>
    </source>
</reference>
<feature type="domain" description="Histidine kinase" evidence="15">
    <location>
        <begin position="433"/>
        <end position="536"/>
    </location>
</feature>
<dbReference type="InterPro" id="IPR003594">
    <property type="entry name" value="HATPase_dom"/>
</dbReference>
<dbReference type="PANTHER" id="PTHR43547">
    <property type="entry name" value="TWO-COMPONENT HISTIDINE KINASE"/>
    <property type="match status" value="1"/>
</dbReference>
<dbReference type="Pfam" id="PF02518">
    <property type="entry name" value="HATPase_c"/>
    <property type="match status" value="1"/>
</dbReference>
<dbReference type="EC" id="2.7.13.3" evidence="3"/>
<dbReference type="InterPro" id="IPR029151">
    <property type="entry name" value="Sensor-like_sf"/>
</dbReference>
<dbReference type="PRINTS" id="PR00344">
    <property type="entry name" value="BCTRLSENSOR"/>
</dbReference>
<gene>
    <name evidence="16" type="primary">dcuS</name>
    <name evidence="16" type="ORF">ACFOEI_20740</name>
</gene>
<evidence type="ECO:0000256" key="11">
    <source>
        <dbReference type="ARBA" id="ARBA00022989"/>
    </source>
</evidence>
<dbReference type="SUPFAM" id="SSF55785">
    <property type="entry name" value="PYP-like sensor domain (PAS domain)"/>
    <property type="match status" value="1"/>
</dbReference>
<dbReference type="InterPro" id="IPR004358">
    <property type="entry name" value="Sig_transdc_His_kin-like_C"/>
</dbReference>
<feature type="transmembrane region" description="Helical" evidence="14">
    <location>
        <begin position="158"/>
        <end position="175"/>
    </location>
</feature>
<evidence type="ECO:0000256" key="9">
    <source>
        <dbReference type="ARBA" id="ARBA00022777"/>
    </source>
</evidence>
<dbReference type="Gene3D" id="3.30.565.10">
    <property type="entry name" value="Histidine kinase-like ATPase, C-terminal domain"/>
    <property type="match status" value="1"/>
</dbReference>
<evidence type="ECO:0000256" key="13">
    <source>
        <dbReference type="ARBA" id="ARBA00023136"/>
    </source>
</evidence>
<comment type="subcellular location">
    <subcellularLocation>
        <location evidence="2">Cell membrane</location>
        <topology evidence="2">Multi-pass membrane protein</topology>
    </subcellularLocation>
</comment>
<evidence type="ECO:0000313" key="17">
    <source>
        <dbReference type="Proteomes" id="UP001595640"/>
    </source>
</evidence>
<dbReference type="PANTHER" id="PTHR43547:SF10">
    <property type="entry name" value="SENSOR HISTIDINE KINASE DCUS"/>
    <property type="match status" value="1"/>
</dbReference>
<comment type="catalytic activity">
    <reaction evidence="1">
        <text>ATP + protein L-histidine = ADP + protein N-phospho-L-histidine.</text>
        <dbReference type="EC" id="2.7.13.3"/>
    </reaction>
</comment>
<keyword evidence="8" id="KW-0547">Nucleotide-binding</keyword>
<evidence type="ECO:0000313" key="16">
    <source>
        <dbReference type="EMBL" id="MFC3294459.1"/>
    </source>
</evidence>
<dbReference type="InterPro" id="IPR013767">
    <property type="entry name" value="PAS_fold"/>
</dbReference>
<dbReference type="SMART" id="SM00387">
    <property type="entry name" value="HATPase_c"/>
    <property type="match status" value="1"/>
</dbReference>
<dbReference type="Proteomes" id="UP001595640">
    <property type="component" value="Unassembled WGS sequence"/>
</dbReference>
<dbReference type="RefSeq" id="WP_019017058.1">
    <property type="nucleotide sequence ID" value="NZ_BMXD01000004.1"/>
</dbReference>
<organism evidence="16 17">
    <name type="scientific">Modicisalibacter luteus</name>
    <dbReference type="NCBI Taxonomy" id="453962"/>
    <lineage>
        <taxon>Bacteria</taxon>
        <taxon>Pseudomonadati</taxon>
        <taxon>Pseudomonadota</taxon>
        <taxon>Gammaproteobacteria</taxon>
        <taxon>Oceanospirillales</taxon>
        <taxon>Halomonadaceae</taxon>
        <taxon>Modicisalibacter</taxon>
    </lineage>
</organism>
<proteinExistence type="predicted"/>
<keyword evidence="5" id="KW-0597">Phosphoprotein</keyword>
<evidence type="ECO:0000256" key="4">
    <source>
        <dbReference type="ARBA" id="ARBA00022475"/>
    </source>
</evidence>
<keyword evidence="4" id="KW-1003">Cell membrane</keyword>
<evidence type="ECO:0000256" key="6">
    <source>
        <dbReference type="ARBA" id="ARBA00022679"/>
    </source>
</evidence>
<dbReference type="EMBL" id="JBHRUH010000050">
    <property type="protein sequence ID" value="MFC3294459.1"/>
    <property type="molecule type" value="Genomic_DNA"/>
</dbReference>